<dbReference type="EMBL" id="CP140153">
    <property type="protein sequence ID" value="WQH16130.1"/>
    <property type="molecule type" value="Genomic_DNA"/>
</dbReference>
<evidence type="ECO:0008006" key="4">
    <source>
        <dbReference type="Google" id="ProtNLM"/>
    </source>
</evidence>
<gene>
    <name evidence="2" type="ORF">SR882_10245</name>
</gene>
<protein>
    <recommendedName>
        <fullName evidence="4">Tip attachment protein J domain-containing protein</fullName>
    </recommendedName>
</protein>
<reference evidence="2 3" key="1">
    <citation type="submission" date="2023-11" db="EMBL/GenBank/DDBJ databases">
        <title>MicrobeMod: A computational toolkit for identifying prokaryotic methylation and restriction-modification with nanopore sequencing.</title>
        <authorList>
            <person name="Crits-Christoph A."/>
            <person name="Kang S.C."/>
            <person name="Lee H."/>
            <person name="Ostrov N."/>
        </authorList>
    </citation>
    <scope>NUCLEOTIDE SEQUENCE [LARGE SCALE GENOMIC DNA]</scope>
    <source>
        <strain evidence="2 3">ATCC 49870</strain>
    </source>
</reference>
<organism evidence="2 3">
    <name type="scientific">Guyparkeria halophila</name>
    <dbReference type="NCBI Taxonomy" id="47960"/>
    <lineage>
        <taxon>Bacteria</taxon>
        <taxon>Pseudomonadati</taxon>
        <taxon>Pseudomonadota</taxon>
        <taxon>Gammaproteobacteria</taxon>
        <taxon>Chromatiales</taxon>
        <taxon>Thioalkalibacteraceae</taxon>
        <taxon>Guyparkeria</taxon>
    </lineage>
</organism>
<feature type="compositionally biased region" description="Polar residues" evidence="1">
    <location>
        <begin position="1"/>
        <end position="12"/>
    </location>
</feature>
<proteinExistence type="predicted"/>
<accession>A0ABZ0YY75</accession>
<feature type="region of interest" description="Disordered" evidence="1">
    <location>
        <begin position="1"/>
        <end position="25"/>
    </location>
</feature>
<dbReference type="Proteomes" id="UP001327459">
    <property type="component" value="Chromosome"/>
</dbReference>
<name>A0ABZ0YY75_9GAMM</name>
<evidence type="ECO:0000313" key="3">
    <source>
        <dbReference type="Proteomes" id="UP001327459"/>
    </source>
</evidence>
<dbReference type="RefSeq" id="WP_322521145.1">
    <property type="nucleotide sequence ID" value="NZ_CP140153.1"/>
</dbReference>
<evidence type="ECO:0000256" key="1">
    <source>
        <dbReference type="SAM" id="MobiDB-lite"/>
    </source>
</evidence>
<evidence type="ECO:0000313" key="2">
    <source>
        <dbReference type="EMBL" id="WQH16130.1"/>
    </source>
</evidence>
<sequence>MNQHPLNSTAINAESEPDCQPTGALNTASINSTAIGGGSACASAPSAPDYEVGQPAVELRLSVYSVGAPIATLDLEQWAVGTPTLSIAASVSAPTGQPRAYLRPRLYAVGQPTAGLATSAGMVIGTGSPSAALVARTYTADQPTGGLLARVIGEIDWSDVAASQRWSVVTRIDGAEVLTAGAIEIEAEESSARLCTLSVVGPPAHDVGHRVEVTLHVGDHIEPMFRGEITEPEYDPARGLTTYTATDQIQQRIDALSREQIDALTPEATTARDNEDEGWDYLRHRLESWPGSLDLTRDGQFRATRWDDAEPLANPIPAAIDGSESLSLVSADQIRNRVVLTARLSWLRLAARVHDETWTAPYSICEFLTGRGLGYQPSLPSTDTIAEAIESAGWQVESANSQQIVRSDTGSVSCDGQRIGLVGEFDAVRQASWTLSRRYSRSMQAEIGLTLEAPESVSRFGERPRSERLTYREDYDDSAWRSTEGPLADDMGPLDATDPRGDHVHDTLDQAGVEAIVTDAINRATREMASAHRRTSLTLETLVRPDIERHHRPTAQLPSIEAAGKIARIVHRLDTDAGGATTELELRVFRGGTGDRIQTDWTGLGALAIGQLPTREDDAEALPAPGTYVGGLAESEPESEDWQGWIFNANTETGWWADESTYDPNAPENETYQTGFAVRTPPITLPDQEDADLRTERCIAVTLPEDPLILTGA</sequence>
<keyword evidence="3" id="KW-1185">Reference proteome</keyword>